<feature type="domain" description="Protein kinase" evidence="9">
    <location>
        <begin position="12"/>
        <end position="266"/>
    </location>
</feature>
<keyword evidence="2" id="KW-0808">Transferase</keyword>
<dbReference type="SUPFAM" id="SSF56112">
    <property type="entry name" value="Protein kinase-like (PK-like)"/>
    <property type="match status" value="1"/>
</dbReference>
<dbReference type="OrthoDB" id="9788659at2"/>
<dbReference type="InterPro" id="IPR000719">
    <property type="entry name" value="Prot_kinase_dom"/>
</dbReference>
<dbReference type="GO" id="GO:0004674">
    <property type="term" value="F:protein serine/threonine kinase activity"/>
    <property type="evidence" value="ECO:0007669"/>
    <property type="project" value="UniProtKB-EC"/>
</dbReference>
<dbReference type="Pfam" id="PF00069">
    <property type="entry name" value="Pkinase"/>
    <property type="match status" value="1"/>
</dbReference>
<feature type="binding site" evidence="6">
    <location>
        <position position="41"/>
    </location>
    <ligand>
        <name>ATP</name>
        <dbReference type="ChEBI" id="CHEBI:30616"/>
    </ligand>
</feature>
<dbReference type="PROSITE" id="PS50011">
    <property type="entry name" value="PROTEIN_KINASE_DOM"/>
    <property type="match status" value="1"/>
</dbReference>
<sequence length="646" mass="70701">MPDYSGQQFGNYRLLRLIGQGGFAEVYLGEHVRLGMKSALKILHTHLMADEDIAAFQQEARTIAELRHAHIIRILDFDVQQGQPFLVLDYAPYGSLRQRHARGSRVPLAQVVEYVTQIADALQYAHDRRLIHRDIKPENMLIGEQGKLLLGDFGIATIAHATSSMRTESSLGTLAFMAPEQLQGKPRPASDQYALAVTVYLWLTGNLPFQGSSTEIIAQHLSAPPPALRASVPEVSPALEQVVQTALAKDPARRFRSVQEFARAFVEASQQTNYQPPLAPTLPANPAPFSMQPAPVADPPSAGTEPAKLILPGRSDWMQEKPRTTQPPVPQPVSSPQPAVSSPSPVVQAGDEIQTPASVTPRRNSSGEILIGLVTIILINGFYYLYGRSYSGYDAVPVVFLMNCGYSFLLALLMGLRSASLKATLFLSLLTAIVPPVLLVGVGLSYGNLSRAFSPWVVVLIIGNIGVSIFISMLATGIGHKRQADARSSAGEVVVPASIEKIATRKQLGKPVRVYSSENSLGGIFLFIVLVALVLVILVITNYASIPIINIIILVIIFIVAVGFIIFDSFKQQSLRSSLYLYQDGLIAPTNRKLVAYRWEDLKQQIAPNVWLTTTGTHMTIPNKVRDVENLYRTINQHLARAQSQK</sequence>
<dbReference type="RefSeq" id="WP_126629061.1">
    <property type="nucleotide sequence ID" value="NZ_BIFT01000001.1"/>
</dbReference>
<evidence type="ECO:0000256" key="2">
    <source>
        <dbReference type="ARBA" id="ARBA00022679"/>
    </source>
</evidence>
<feature type="transmembrane region" description="Helical" evidence="8">
    <location>
        <begin position="369"/>
        <end position="386"/>
    </location>
</feature>
<feature type="compositionally biased region" description="Pro residues" evidence="7">
    <location>
        <begin position="325"/>
        <end position="335"/>
    </location>
</feature>
<dbReference type="EC" id="2.7.11.1" evidence="1"/>
<dbReference type="PANTHER" id="PTHR43289:SF6">
    <property type="entry name" value="SERINE_THREONINE-PROTEIN KINASE NEKL-3"/>
    <property type="match status" value="1"/>
</dbReference>
<dbReference type="Proteomes" id="UP000287171">
    <property type="component" value="Unassembled WGS sequence"/>
</dbReference>
<keyword evidence="8" id="KW-0472">Membrane</keyword>
<feature type="transmembrane region" description="Helical" evidence="8">
    <location>
        <begin position="398"/>
        <end position="416"/>
    </location>
</feature>
<feature type="transmembrane region" description="Helical" evidence="8">
    <location>
        <begin position="546"/>
        <end position="567"/>
    </location>
</feature>
<evidence type="ECO:0000313" key="11">
    <source>
        <dbReference type="Proteomes" id="UP000287171"/>
    </source>
</evidence>
<evidence type="ECO:0000256" key="6">
    <source>
        <dbReference type="PROSITE-ProRule" id="PRU10141"/>
    </source>
</evidence>
<evidence type="ECO:0000256" key="7">
    <source>
        <dbReference type="SAM" id="MobiDB-lite"/>
    </source>
</evidence>
<dbReference type="Pfam" id="PF20226">
    <property type="entry name" value="DUF6585"/>
    <property type="match status" value="1"/>
</dbReference>
<dbReference type="AlphaFoldDB" id="A0A402BC75"/>
<name>A0A402BC75_9CHLR</name>
<feature type="transmembrane region" description="Helical" evidence="8">
    <location>
        <begin position="520"/>
        <end position="540"/>
    </location>
</feature>
<gene>
    <name evidence="10" type="ORF">KDA_43760</name>
</gene>
<feature type="compositionally biased region" description="Low complexity" evidence="7">
    <location>
        <begin position="336"/>
        <end position="349"/>
    </location>
</feature>
<feature type="region of interest" description="Disordered" evidence="7">
    <location>
        <begin position="272"/>
        <end position="363"/>
    </location>
</feature>
<dbReference type="InterPro" id="IPR017441">
    <property type="entry name" value="Protein_kinase_ATP_BS"/>
</dbReference>
<evidence type="ECO:0000256" key="4">
    <source>
        <dbReference type="ARBA" id="ARBA00022777"/>
    </source>
</evidence>
<evidence type="ECO:0000313" key="10">
    <source>
        <dbReference type="EMBL" id="GCE28892.1"/>
    </source>
</evidence>
<dbReference type="Gene3D" id="1.10.510.10">
    <property type="entry name" value="Transferase(Phosphotransferase) domain 1"/>
    <property type="match status" value="1"/>
</dbReference>
<dbReference type="SMART" id="SM00220">
    <property type="entry name" value="S_TKc"/>
    <property type="match status" value="1"/>
</dbReference>
<evidence type="ECO:0000256" key="5">
    <source>
        <dbReference type="ARBA" id="ARBA00022840"/>
    </source>
</evidence>
<dbReference type="PANTHER" id="PTHR43289">
    <property type="entry name" value="MITOGEN-ACTIVATED PROTEIN KINASE KINASE KINASE 20-RELATED"/>
    <property type="match status" value="1"/>
</dbReference>
<dbReference type="InterPro" id="IPR046492">
    <property type="entry name" value="DUF6585"/>
</dbReference>
<dbReference type="CDD" id="cd14014">
    <property type="entry name" value="STKc_PknB_like"/>
    <property type="match status" value="1"/>
</dbReference>
<keyword evidence="3 6" id="KW-0547">Nucleotide-binding</keyword>
<feature type="transmembrane region" description="Helical" evidence="8">
    <location>
        <begin position="423"/>
        <end position="444"/>
    </location>
</feature>
<evidence type="ECO:0000256" key="3">
    <source>
        <dbReference type="ARBA" id="ARBA00022741"/>
    </source>
</evidence>
<dbReference type="EMBL" id="BIFT01000001">
    <property type="protein sequence ID" value="GCE28892.1"/>
    <property type="molecule type" value="Genomic_DNA"/>
</dbReference>
<accession>A0A402BC75</accession>
<dbReference type="InterPro" id="IPR011009">
    <property type="entry name" value="Kinase-like_dom_sf"/>
</dbReference>
<evidence type="ECO:0000256" key="8">
    <source>
        <dbReference type="SAM" id="Phobius"/>
    </source>
</evidence>
<keyword evidence="8" id="KW-1133">Transmembrane helix</keyword>
<comment type="caution">
    <text evidence="10">The sequence shown here is derived from an EMBL/GenBank/DDBJ whole genome shotgun (WGS) entry which is preliminary data.</text>
</comment>
<feature type="transmembrane region" description="Helical" evidence="8">
    <location>
        <begin position="456"/>
        <end position="478"/>
    </location>
</feature>
<proteinExistence type="predicted"/>
<dbReference type="InterPro" id="IPR008271">
    <property type="entry name" value="Ser/Thr_kinase_AS"/>
</dbReference>
<feature type="compositionally biased region" description="Pro residues" evidence="7">
    <location>
        <begin position="277"/>
        <end position="286"/>
    </location>
</feature>
<protein>
    <recommendedName>
        <fullName evidence="1">non-specific serine/threonine protein kinase</fullName>
        <ecNumber evidence="1">2.7.11.1</ecNumber>
    </recommendedName>
</protein>
<dbReference type="GO" id="GO:0005524">
    <property type="term" value="F:ATP binding"/>
    <property type="evidence" value="ECO:0007669"/>
    <property type="project" value="UniProtKB-UniRule"/>
</dbReference>
<keyword evidence="8" id="KW-0812">Transmembrane</keyword>
<keyword evidence="11" id="KW-1185">Reference proteome</keyword>
<dbReference type="Gene3D" id="3.30.200.20">
    <property type="entry name" value="Phosphorylase Kinase, domain 1"/>
    <property type="match status" value="1"/>
</dbReference>
<keyword evidence="4" id="KW-0418">Kinase</keyword>
<organism evidence="10 11">
    <name type="scientific">Dictyobacter alpinus</name>
    <dbReference type="NCBI Taxonomy" id="2014873"/>
    <lineage>
        <taxon>Bacteria</taxon>
        <taxon>Bacillati</taxon>
        <taxon>Chloroflexota</taxon>
        <taxon>Ktedonobacteria</taxon>
        <taxon>Ktedonobacterales</taxon>
        <taxon>Dictyobacteraceae</taxon>
        <taxon>Dictyobacter</taxon>
    </lineage>
</organism>
<evidence type="ECO:0000259" key="9">
    <source>
        <dbReference type="PROSITE" id="PS50011"/>
    </source>
</evidence>
<dbReference type="PROSITE" id="PS00108">
    <property type="entry name" value="PROTEIN_KINASE_ST"/>
    <property type="match status" value="1"/>
</dbReference>
<reference evidence="11" key="1">
    <citation type="submission" date="2018-12" db="EMBL/GenBank/DDBJ databases">
        <title>Tengunoibacter tsumagoiensis gen. nov., sp. nov., Dictyobacter kobayashii sp. nov., D. alpinus sp. nov., and D. joshuensis sp. nov. and description of Dictyobacteraceae fam. nov. within the order Ktedonobacterales isolated from Tengu-no-mugimeshi.</title>
        <authorList>
            <person name="Wang C.M."/>
            <person name="Zheng Y."/>
            <person name="Sakai Y."/>
            <person name="Toyoda A."/>
            <person name="Minakuchi Y."/>
            <person name="Abe K."/>
            <person name="Yokota A."/>
            <person name="Yabe S."/>
        </authorList>
    </citation>
    <scope>NUCLEOTIDE SEQUENCE [LARGE SCALE GENOMIC DNA]</scope>
    <source>
        <strain evidence="11">Uno16</strain>
    </source>
</reference>
<keyword evidence="5 6" id="KW-0067">ATP-binding</keyword>
<dbReference type="PROSITE" id="PS00107">
    <property type="entry name" value="PROTEIN_KINASE_ATP"/>
    <property type="match status" value="1"/>
</dbReference>
<evidence type="ECO:0000256" key="1">
    <source>
        <dbReference type="ARBA" id="ARBA00012513"/>
    </source>
</evidence>